<dbReference type="AlphaFoldDB" id="A0A126QNJ9"/>
<evidence type="ECO:0000313" key="13">
    <source>
        <dbReference type="Proteomes" id="UP000055611"/>
    </source>
</evidence>
<reference evidence="11 13" key="1">
    <citation type="journal article" date="2016" name="Front. Microbiol.">
        <title>Genome Sequence of the Piezophilic, Mesophilic Sulfate-Reducing Bacterium Desulfovibrio indicus J2T.</title>
        <authorList>
            <person name="Cao J."/>
            <person name="Maignien L."/>
            <person name="Shao Z."/>
            <person name="Alain K."/>
            <person name="Jebbar M."/>
        </authorList>
    </citation>
    <scope>NUCLEOTIDE SEQUENCE [LARGE SCALE GENOMIC DNA]</scope>
    <source>
        <strain evidence="11 13">J2</strain>
    </source>
</reference>
<evidence type="ECO:0000256" key="7">
    <source>
        <dbReference type="ARBA" id="ARBA00023136"/>
    </source>
</evidence>
<dbReference type="OrthoDB" id="9797790at2"/>
<feature type="transmembrane region" description="Helical" evidence="10">
    <location>
        <begin position="12"/>
        <end position="31"/>
    </location>
</feature>
<keyword evidence="12" id="KW-0966">Cell projection</keyword>
<dbReference type="NCBIfam" id="TIGR01400">
    <property type="entry name" value="fliR"/>
    <property type="match status" value="1"/>
</dbReference>
<comment type="function">
    <text evidence="1 10">Role in flagellar biosynthesis.</text>
</comment>
<gene>
    <name evidence="11" type="ORF">AWY79_11100</name>
    <name evidence="12" type="ORF">EDC59_103336</name>
</gene>
<evidence type="ECO:0000256" key="1">
    <source>
        <dbReference type="ARBA" id="ARBA00002578"/>
    </source>
</evidence>
<dbReference type="InterPro" id="IPR002010">
    <property type="entry name" value="T3SS_IM_R"/>
</dbReference>
<dbReference type="GO" id="GO:0006605">
    <property type="term" value="P:protein targeting"/>
    <property type="evidence" value="ECO:0007669"/>
    <property type="project" value="UniProtKB-UniRule"/>
</dbReference>
<dbReference type="Pfam" id="PF01311">
    <property type="entry name" value="Bac_export_1"/>
    <property type="match status" value="1"/>
</dbReference>
<evidence type="ECO:0000256" key="5">
    <source>
        <dbReference type="ARBA" id="ARBA00022692"/>
    </source>
</evidence>
<proteinExistence type="inferred from homology"/>
<dbReference type="Proteomes" id="UP000055611">
    <property type="component" value="Chromosome"/>
</dbReference>
<dbReference type="GO" id="GO:0009425">
    <property type="term" value="C:bacterial-type flagellum basal body"/>
    <property type="evidence" value="ECO:0007669"/>
    <property type="project" value="UniProtKB-SubCell"/>
</dbReference>
<dbReference type="EMBL" id="SOBK01000003">
    <property type="protein sequence ID" value="TDT90032.1"/>
    <property type="molecule type" value="Genomic_DNA"/>
</dbReference>
<dbReference type="GO" id="GO:0044780">
    <property type="term" value="P:bacterial-type flagellum assembly"/>
    <property type="evidence" value="ECO:0007669"/>
    <property type="project" value="UniProtKB-UniRule"/>
</dbReference>
<accession>A0A126QNJ9</accession>
<evidence type="ECO:0000313" key="14">
    <source>
        <dbReference type="Proteomes" id="UP000295506"/>
    </source>
</evidence>
<keyword evidence="5 10" id="KW-0812">Transmembrane</keyword>
<evidence type="ECO:0000256" key="8">
    <source>
        <dbReference type="ARBA" id="ARBA00023143"/>
    </source>
</evidence>
<keyword evidence="4 10" id="KW-1003">Cell membrane</keyword>
<evidence type="ECO:0000256" key="9">
    <source>
        <dbReference type="NCBIfam" id="TIGR01400"/>
    </source>
</evidence>
<keyword evidence="8 10" id="KW-0975">Bacterial flagellum</keyword>
<dbReference type="InterPro" id="IPR006303">
    <property type="entry name" value="FliR"/>
</dbReference>
<comment type="similarity">
    <text evidence="2 10">Belongs to the FliR/MopE/SpaR family.</text>
</comment>
<evidence type="ECO:0000256" key="3">
    <source>
        <dbReference type="ARBA" id="ARBA00021717"/>
    </source>
</evidence>
<dbReference type="Proteomes" id="UP000295506">
    <property type="component" value="Unassembled WGS sequence"/>
</dbReference>
<feature type="transmembrane region" description="Helical" evidence="10">
    <location>
        <begin position="212"/>
        <end position="236"/>
    </location>
</feature>
<evidence type="ECO:0000256" key="4">
    <source>
        <dbReference type="ARBA" id="ARBA00022475"/>
    </source>
</evidence>
<evidence type="ECO:0000313" key="12">
    <source>
        <dbReference type="EMBL" id="TDT90032.1"/>
    </source>
</evidence>
<dbReference type="EMBL" id="CP014206">
    <property type="protein sequence ID" value="AMK11623.1"/>
    <property type="molecule type" value="Genomic_DNA"/>
</dbReference>
<dbReference type="RefSeq" id="WP_066803690.1">
    <property type="nucleotide sequence ID" value="NZ_CP014206.1"/>
</dbReference>
<keyword evidence="13" id="KW-1185">Reference proteome</keyword>
<comment type="subcellular location">
    <subcellularLocation>
        <location evidence="10">Cell membrane</location>
        <topology evidence="10">Multi-pass membrane protein</topology>
    </subcellularLocation>
    <subcellularLocation>
        <location evidence="10">Bacterial flagellum basal body</location>
    </subcellularLocation>
</comment>
<dbReference type="PANTHER" id="PTHR30065">
    <property type="entry name" value="FLAGELLAR BIOSYNTHETIC PROTEIN FLIR"/>
    <property type="match status" value="1"/>
</dbReference>
<dbReference type="PANTHER" id="PTHR30065:SF1">
    <property type="entry name" value="SURFACE PRESENTATION OF ANTIGENS PROTEIN SPAR"/>
    <property type="match status" value="1"/>
</dbReference>
<feature type="transmembrane region" description="Helical" evidence="10">
    <location>
        <begin position="69"/>
        <end position="94"/>
    </location>
</feature>
<feature type="transmembrane region" description="Helical" evidence="10">
    <location>
        <begin position="177"/>
        <end position="200"/>
    </location>
</feature>
<evidence type="ECO:0000313" key="11">
    <source>
        <dbReference type="EMBL" id="AMK11623.1"/>
    </source>
</evidence>
<dbReference type="KEGG" id="dej:AWY79_11100"/>
<keyword evidence="12" id="KW-0969">Cilium</keyword>
<feature type="transmembrane region" description="Helical" evidence="10">
    <location>
        <begin position="43"/>
        <end position="63"/>
    </location>
</feature>
<keyword evidence="6 10" id="KW-1133">Transmembrane helix</keyword>
<protein>
    <recommendedName>
        <fullName evidence="3 9">Flagellar biosynthetic protein FliR</fullName>
    </recommendedName>
</protein>
<keyword evidence="12" id="KW-0282">Flagellum</keyword>
<dbReference type="GO" id="GO:0005886">
    <property type="term" value="C:plasma membrane"/>
    <property type="evidence" value="ECO:0007669"/>
    <property type="project" value="UniProtKB-SubCell"/>
</dbReference>
<evidence type="ECO:0000256" key="6">
    <source>
        <dbReference type="ARBA" id="ARBA00022989"/>
    </source>
</evidence>
<reference evidence="12 14" key="2">
    <citation type="submission" date="2019-03" db="EMBL/GenBank/DDBJ databases">
        <title>Genomic Encyclopedia of Type Strains, Phase IV (KMG-IV): sequencing the most valuable type-strain genomes for metagenomic binning, comparative biology and taxonomic classification.</title>
        <authorList>
            <person name="Goeker M."/>
        </authorList>
    </citation>
    <scope>NUCLEOTIDE SEQUENCE [LARGE SCALE GENOMIC DNA]</scope>
    <source>
        <strain evidence="12 14">DSM 101483</strain>
    </source>
</reference>
<organism evidence="12 14">
    <name type="scientific">Pseudodesulfovibrio indicus</name>
    <dbReference type="NCBI Taxonomy" id="1716143"/>
    <lineage>
        <taxon>Bacteria</taxon>
        <taxon>Pseudomonadati</taxon>
        <taxon>Thermodesulfobacteriota</taxon>
        <taxon>Desulfovibrionia</taxon>
        <taxon>Desulfovibrionales</taxon>
        <taxon>Desulfovibrionaceae</taxon>
    </lineage>
</organism>
<name>A0A126QNJ9_9BACT</name>
<evidence type="ECO:0000256" key="2">
    <source>
        <dbReference type="ARBA" id="ARBA00009772"/>
    </source>
</evidence>
<sequence>MELFGFNPGDLLSYFLTLFRISIVLFLLPFFGGQSIPNPVKAALVLVLSMAVWPQLSFPGSMMPTGWNIVIMFIGEMILGMILGMLVNFLFAAVQLGGQIIGFQMGFAMVNVVDPITGTSNAVSAHFLYMCTMLTFLVLNGHLYLIKAMGMSFEYVPPGSLLISPEIATNIFRFSNIMFTLAIKIAAPVMAALFLVDLAIALISRAAPQMHVLVLGFPIKITVGFFFLGFIFSIMAQYVGDFLGGLDALYRNVMSFGMAHTP</sequence>
<dbReference type="PRINTS" id="PR00953">
    <property type="entry name" value="TYPE3IMRPROT"/>
</dbReference>
<keyword evidence="7 10" id="KW-0472">Membrane</keyword>
<feature type="transmembrane region" description="Helical" evidence="10">
    <location>
        <begin position="127"/>
        <end position="146"/>
    </location>
</feature>
<evidence type="ECO:0000256" key="10">
    <source>
        <dbReference type="RuleBase" id="RU362071"/>
    </source>
</evidence>